<dbReference type="AlphaFoldDB" id="A0AAV8BPA0"/>
<sequence length="328" mass="37300">MATDEEISEKLKEFLRSSDLSTTTTGAVRRYLEAEFGADLSHKKGFIREQVDLFLRTELNANGEEEAKEEEVGEDGFEDGKSGSDNGEEEEEEEEGEEEEEEEEQEPSGNSARKKRRMNKSSNKEEKKRAGGGFTKLCSLSPDLQNFVGETTLARTEVVKRIWVYIKENDLQDPKNRKKIICDEKLKKLFNVNAIDMFQMNKALTKHIWPLEDGDSSYATGTSSKSKGTEKPQKIEKKSEGKKIGATGLMMPLQLSEELINFLGTGETSMARTDVVKRMWAYIKENDLQDPSDRRNIICDEKLKELLKVDSFLGFSMTKLLVPHFIKE</sequence>
<accession>A0AAV8BPA0</accession>
<evidence type="ECO:0000256" key="5">
    <source>
        <dbReference type="SAM" id="MobiDB-lite"/>
    </source>
</evidence>
<feature type="domain" description="DM2" evidence="6">
    <location>
        <begin position="133"/>
        <end position="210"/>
    </location>
</feature>
<dbReference type="GO" id="GO:0001181">
    <property type="term" value="F:RNA polymerase I general transcription initiation factor activity"/>
    <property type="evidence" value="ECO:0007669"/>
    <property type="project" value="UniProtKB-ARBA"/>
</dbReference>
<feature type="region of interest" description="Disordered" evidence="5">
    <location>
        <begin position="217"/>
        <end position="241"/>
    </location>
</feature>
<evidence type="ECO:0000256" key="1">
    <source>
        <dbReference type="ARBA" id="ARBA00004123"/>
    </source>
</evidence>
<dbReference type="InterPro" id="IPR003121">
    <property type="entry name" value="SWIB_MDM2_domain"/>
</dbReference>
<feature type="compositionally biased region" description="Basic and acidic residues" evidence="5">
    <location>
        <begin position="227"/>
        <end position="241"/>
    </location>
</feature>
<protein>
    <submittedName>
        <fullName evidence="8">SWIB/MDM2 domain containing protein</fullName>
    </submittedName>
</protein>
<evidence type="ECO:0000256" key="4">
    <source>
        <dbReference type="ARBA" id="ARBA00023242"/>
    </source>
</evidence>
<dbReference type="InterPro" id="IPR014876">
    <property type="entry name" value="DEK_C"/>
</dbReference>
<dbReference type="EMBL" id="JAMFTS010000002">
    <property type="protein sequence ID" value="KAJ4800862.1"/>
    <property type="molecule type" value="Genomic_DNA"/>
</dbReference>
<feature type="domain" description="DM2" evidence="6">
    <location>
        <begin position="248"/>
        <end position="327"/>
    </location>
</feature>
<comment type="caution">
    <text evidence="8">The sequence shown here is derived from an EMBL/GenBank/DDBJ whole genome shotgun (WGS) entry which is preliminary data.</text>
</comment>
<dbReference type="Gene3D" id="1.10.10.60">
    <property type="entry name" value="Homeodomain-like"/>
    <property type="match status" value="1"/>
</dbReference>
<gene>
    <name evidence="8" type="ORF">LUZ62_003114</name>
    <name evidence="9" type="ORF">LUZ62_052108</name>
</gene>
<keyword evidence="3" id="KW-0804">Transcription</keyword>
<dbReference type="PANTHER" id="PTHR13844">
    <property type="entry name" value="SWI/SNF-RELATED MATRIX-ASSOCIATED ACTIN-DEPENDENT REGULATOR OF CHROMATIN SUBFAMILY D"/>
    <property type="match status" value="1"/>
</dbReference>
<feature type="compositionally biased region" description="Polar residues" evidence="5">
    <location>
        <begin position="217"/>
        <end position="226"/>
    </location>
</feature>
<evidence type="ECO:0000313" key="9">
    <source>
        <dbReference type="EMBL" id="KAJ4800862.1"/>
    </source>
</evidence>
<dbReference type="Pfam" id="PF08766">
    <property type="entry name" value="DEK_C"/>
    <property type="match status" value="1"/>
</dbReference>
<proteinExistence type="predicted"/>
<evidence type="ECO:0000256" key="2">
    <source>
        <dbReference type="ARBA" id="ARBA00023015"/>
    </source>
</evidence>
<dbReference type="Pfam" id="PF02201">
    <property type="entry name" value="SWIB"/>
    <property type="match status" value="2"/>
</dbReference>
<keyword evidence="2" id="KW-0805">Transcription regulation</keyword>
<dbReference type="InterPro" id="IPR019835">
    <property type="entry name" value="SWIB_domain"/>
</dbReference>
<evidence type="ECO:0000313" key="10">
    <source>
        <dbReference type="Proteomes" id="UP001140206"/>
    </source>
</evidence>
<dbReference type="FunFam" id="1.10.245.10:FF:000004">
    <property type="entry name" value="Upstream activation factor subunit"/>
    <property type="match status" value="1"/>
</dbReference>
<feature type="compositionally biased region" description="Acidic residues" evidence="5">
    <location>
        <begin position="63"/>
        <end position="77"/>
    </location>
</feature>
<organism evidence="8 10">
    <name type="scientific">Rhynchospora pubera</name>
    <dbReference type="NCBI Taxonomy" id="906938"/>
    <lineage>
        <taxon>Eukaryota</taxon>
        <taxon>Viridiplantae</taxon>
        <taxon>Streptophyta</taxon>
        <taxon>Embryophyta</taxon>
        <taxon>Tracheophyta</taxon>
        <taxon>Spermatophyta</taxon>
        <taxon>Magnoliopsida</taxon>
        <taxon>Liliopsida</taxon>
        <taxon>Poales</taxon>
        <taxon>Cyperaceae</taxon>
        <taxon>Cyperoideae</taxon>
        <taxon>Rhynchosporeae</taxon>
        <taxon>Rhynchospora</taxon>
    </lineage>
</organism>
<reference evidence="8" key="1">
    <citation type="submission" date="2022-08" db="EMBL/GenBank/DDBJ databases">
        <authorList>
            <person name="Marques A."/>
        </authorList>
    </citation>
    <scope>NUCLEOTIDE SEQUENCE</scope>
    <source>
        <strain evidence="8">RhyPub2mFocal</strain>
        <tissue evidence="8">Leaves</tissue>
    </source>
</reference>
<dbReference type="SUPFAM" id="SSF109715">
    <property type="entry name" value="DEK C-terminal domain"/>
    <property type="match status" value="1"/>
</dbReference>
<dbReference type="SMART" id="SM00151">
    <property type="entry name" value="SWIB"/>
    <property type="match status" value="2"/>
</dbReference>
<dbReference type="PROSITE" id="PS51998">
    <property type="entry name" value="DEK_C"/>
    <property type="match status" value="1"/>
</dbReference>
<keyword evidence="10" id="KW-1185">Reference proteome</keyword>
<feature type="region of interest" description="Disordered" evidence="5">
    <location>
        <begin position="61"/>
        <end position="135"/>
    </location>
</feature>
<evidence type="ECO:0000259" key="6">
    <source>
        <dbReference type="PROSITE" id="PS51925"/>
    </source>
</evidence>
<dbReference type="InterPro" id="IPR036885">
    <property type="entry name" value="SWIB_MDM2_dom_sf"/>
</dbReference>
<evidence type="ECO:0000256" key="3">
    <source>
        <dbReference type="ARBA" id="ARBA00023163"/>
    </source>
</evidence>
<feature type="domain" description="DEK-C" evidence="7">
    <location>
        <begin position="1"/>
        <end position="56"/>
    </location>
</feature>
<name>A0AAV8BPA0_9POAL</name>
<feature type="compositionally biased region" description="Acidic residues" evidence="5">
    <location>
        <begin position="86"/>
        <end position="106"/>
    </location>
</feature>
<dbReference type="Gene3D" id="1.10.245.10">
    <property type="entry name" value="SWIB/MDM2 domain"/>
    <property type="match status" value="2"/>
</dbReference>
<dbReference type="GO" id="GO:0000500">
    <property type="term" value="C:RNA polymerase I upstream activating factor complex"/>
    <property type="evidence" value="ECO:0007669"/>
    <property type="project" value="UniProtKB-ARBA"/>
</dbReference>
<dbReference type="Proteomes" id="UP001140206">
    <property type="component" value="Chromosome 2"/>
</dbReference>
<dbReference type="PROSITE" id="PS51925">
    <property type="entry name" value="SWIB_MDM2"/>
    <property type="match status" value="2"/>
</dbReference>
<dbReference type="EMBL" id="JAMFTS010000015">
    <property type="protein sequence ID" value="KAJ4744799.1"/>
    <property type="molecule type" value="Genomic_DNA"/>
</dbReference>
<comment type="subcellular location">
    <subcellularLocation>
        <location evidence="1">Nucleus</location>
    </subcellularLocation>
</comment>
<dbReference type="SUPFAM" id="SSF47592">
    <property type="entry name" value="SWIB/MDM2 domain"/>
    <property type="match status" value="2"/>
</dbReference>
<evidence type="ECO:0000313" key="8">
    <source>
        <dbReference type="EMBL" id="KAJ4744799.1"/>
    </source>
</evidence>
<evidence type="ECO:0000259" key="7">
    <source>
        <dbReference type="PROSITE" id="PS51998"/>
    </source>
</evidence>
<dbReference type="CDD" id="cd10567">
    <property type="entry name" value="SWIB-MDM2_like"/>
    <property type="match status" value="2"/>
</dbReference>
<keyword evidence="4" id="KW-0539">Nucleus</keyword>